<dbReference type="Pfam" id="PF24738">
    <property type="entry name" value="DUF7689"/>
    <property type="match status" value="1"/>
</dbReference>
<evidence type="ECO:0000313" key="3">
    <source>
        <dbReference type="Proteomes" id="UP000275385"/>
    </source>
</evidence>
<reference evidence="2 3" key="1">
    <citation type="submission" date="2018-08" db="EMBL/GenBank/DDBJ databases">
        <title>Draft genome of the lignicolous fungus Coniochaeta pulveracea.</title>
        <authorList>
            <person name="Borstlap C.J."/>
            <person name="De Witt R.N."/>
            <person name="Botha A."/>
            <person name="Volschenk H."/>
        </authorList>
    </citation>
    <scope>NUCLEOTIDE SEQUENCE [LARGE SCALE GENOMIC DNA]</scope>
    <source>
        <strain evidence="2 3">CAB683</strain>
    </source>
</reference>
<dbReference type="EMBL" id="QVQW01000001">
    <property type="protein sequence ID" value="RKU49573.1"/>
    <property type="molecule type" value="Genomic_DNA"/>
</dbReference>
<evidence type="ECO:0000313" key="2">
    <source>
        <dbReference type="EMBL" id="RKU49573.1"/>
    </source>
</evidence>
<protein>
    <recommendedName>
        <fullName evidence="1">DUF7689 domain-containing protein</fullName>
    </recommendedName>
</protein>
<sequence length="194" mass="21796">MEFTGLLFPPRAATPAEVHELTTTNFRHTSLENGFQVMGKESREYNCLGWAIQSRSFLQDEALFQDIGKTVTFMQSHGYELTEDQIVADIDVWGVRHWETGIVEITHFALKTEFGWTSKLGYDMLIVHGRYDLECLDEEEEGVYGEIVGHFRRRDGGSRRKGVSLGEVCAMARCDCSSNKADCCGKGGEVSAKL</sequence>
<dbReference type="Proteomes" id="UP000275385">
    <property type="component" value="Unassembled WGS sequence"/>
</dbReference>
<accession>A0A420YNT3</accession>
<evidence type="ECO:0000259" key="1">
    <source>
        <dbReference type="Pfam" id="PF24738"/>
    </source>
</evidence>
<gene>
    <name evidence="2" type="ORF">DL546_009368</name>
</gene>
<keyword evidence="3" id="KW-1185">Reference proteome</keyword>
<feature type="domain" description="DUF7689" evidence="1">
    <location>
        <begin position="37"/>
        <end position="152"/>
    </location>
</feature>
<comment type="caution">
    <text evidence="2">The sequence shown here is derived from an EMBL/GenBank/DDBJ whole genome shotgun (WGS) entry which is preliminary data.</text>
</comment>
<organism evidence="2 3">
    <name type="scientific">Coniochaeta pulveracea</name>
    <dbReference type="NCBI Taxonomy" id="177199"/>
    <lineage>
        <taxon>Eukaryota</taxon>
        <taxon>Fungi</taxon>
        <taxon>Dikarya</taxon>
        <taxon>Ascomycota</taxon>
        <taxon>Pezizomycotina</taxon>
        <taxon>Sordariomycetes</taxon>
        <taxon>Sordariomycetidae</taxon>
        <taxon>Coniochaetales</taxon>
        <taxon>Coniochaetaceae</taxon>
        <taxon>Coniochaeta</taxon>
    </lineage>
</organism>
<name>A0A420YNT3_9PEZI</name>
<dbReference type="AlphaFoldDB" id="A0A420YNT3"/>
<proteinExistence type="predicted"/>
<dbReference type="InterPro" id="IPR056106">
    <property type="entry name" value="DUF7689"/>
</dbReference>